<evidence type="ECO:0000313" key="2">
    <source>
        <dbReference type="Proteomes" id="UP000765509"/>
    </source>
</evidence>
<accession>A0A9Q3EED4</accession>
<sequence length="151" mass="17560">MHLFPPEIQWNQYKIVISTFYQVIQESHHPEDSSRPKDKCQSQIQMTPSSNNLLFSFTVFPKGNAGSSFSRDIKEEVPKQFSKGECSINPPWKPHSFNTVWIHQDLYFQSYTMGTSFKSVHFLIWKGINFIKDLIQTSCQPEGVKLSTFHI</sequence>
<reference evidence="1" key="1">
    <citation type="submission" date="2021-03" db="EMBL/GenBank/DDBJ databases">
        <title>Draft genome sequence of rust myrtle Austropuccinia psidii MF-1, a brazilian biotype.</title>
        <authorList>
            <person name="Quecine M.C."/>
            <person name="Pachon D.M.R."/>
            <person name="Bonatelli M.L."/>
            <person name="Correr F.H."/>
            <person name="Franceschini L.M."/>
            <person name="Leite T.F."/>
            <person name="Margarido G.R.A."/>
            <person name="Almeida C.A."/>
            <person name="Ferrarezi J.A."/>
            <person name="Labate C.A."/>
        </authorList>
    </citation>
    <scope>NUCLEOTIDE SEQUENCE</scope>
    <source>
        <strain evidence="1">MF-1</strain>
    </source>
</reference>
<proteinExistence type="predicted"/>
<dbReference type="AlphaFoldDB" id="A0A9Q3EED4"/>
<name>A0A9Q3EED4_9BASI</name>
<protein>
    <submittedName>
        <fullName evidence="1">Uncharacterized protein</fullName>
    </submittedName>
</protein>
<organism evidence="1 2">
    <name type="scientific">Austropuccinia psidii MF-1</name>
    <dbReference type="NCBI Taxonomy" id="1389203"/>
    <lineage>
        <taxon>Eukaryota</taxon>
        <taxon>Fungi</taxon>
        <taxon>Dikarya</taxon>
        <taxon>Basidiomycota</taxon>
        <taxon>Pucciniomycotina</taxon>
        <taxon>Pucciniomycetes</taxon>
        <taxon>Pucciniales</taxon>
        <taxon>Sphaerophragmiaceae</taxon>
        <taxon>Austropuccinia</taxon>
    </lineage>
</organism>
<gene>
    <name evidence="1" type="ORF">O181_057295</name>
</gene>
<keyword evidence="2" id="KW-1185">Reference proteome</keyword>
<dbReference type="EMBL" id="AVOT02026027">
    <property type="protein sequence ID" value="MBW0517580.1"/>
    <property type="molecule type" value="Genomic_DNA"/>
</dbReference>
<evidence type="ECO:0000313" key="1">
    <source>
        <dbReference type="EMBL" id="MBW0517580.1"/>
    </source>
</evidence>
<comment type="caution">
    <text evidence="1">The sequence shown here is derived from an EMBL/GenBank/DDBJ whole genome shotgun (WGS) entry which is preliminary data.</text>
</comment>
<dbReference type="Proteomes" id="UP000765509">
    <property type="component" value="Unassembled WGS sequence"/>
</dbReference>